<dbReference type="PANTHER" id="PTHR43267">
    <property type="entry name" value="TRNA THREONYLCARBAMOYLADENOSINE DEHYDRATASE"/>
    <property type="match status" value="1"/>
</dbReference>
<dbReference type="GO" id="GO:0061504">
    <property type="term" value="P:cyclic threonylcarbamoyladenosine biosynthetic process"/>
    <property type="evidence" value="ECO:0007669"/>
    <property type="project" value="TreeGrafter"/>
</dbReference>
<dbReference type="HOGENOM" id="CLU_013325_10_4_9"/>
<dbReference type="RefSeq" id="WP_025434448.1">
    <property type="nucleotide sequence ID" value="NZ_CP007452.1"/>
</dbReference>
<dbReference type="STRING" id="1286171.EAL2_c00340"/>
<dbReference type="InterPro" id="IPR012729">
    <property type="entry name" value="ThiF_fam2"/>
</dbReference>
<dbReference type="KEGG" id="eac:EAL2_c00340"/>
<dbReference type="PATRIC" id="fig|1286171.3.peg.28"/>
<feature type="domain" description="THIF-type NAD/FAD binding fold" evidence="1">
    <location>
        <begin position="10"/>
        <end position="191"/>
    </location>
</feature>
<dbReference type="NCBIfam" id="NF006395">
    <property type="entry name" value="PRK08644.1"/>
    <property type="match status" value="1"/>
</dbReference>
<dbReference type="InterPro" id="IPR045886">
    <property type="entry name" value="ThiF/MoeB/HesA"/>
</dbReference>
<dbReference type="EMBL" id="CP007452">
    <property type="protein sequence ID" value="AHM55396.1"/>
    <property type="molecule type" value="Genomic_DNA"/>
</dbReference>
<dbReference type="Pfam" id="PF00899">
    <property type="entry name" value="ThiF"/>
    <property type="match status" value="1"/>
</dbReference>
<protein>
    <submittedName>
        <fullName evidence="2">Dinucleotide-utilizing enzyme involved in molybdopterin/thiamine biosynthesis</fullName>
    </submittedName>
</protein>
<gene>
    <name evidence="2" type="ORF">EAL2_c00340</name>
</gene>
<dbReference type="Gene3D" id="3.40.50.720">
    <property type="entry name" value="NAD(P)-binding Rossmann-like Domain"/>
    <property type="match status" value="1"/>
</dbReference>
<dbReference type="eggNOG" id="COG0476">
    <property type="taxonomic scope" value="Bacteria"/>
</dbReference>
<accession>W8U312</accession>
<dbReference type="AlphaFoldDB" id="W8U312"/>
<proteinExistence type="predicted"/>
<keyword evidence="3" id="KW-1185">Reference proteome</keyword>
<dbReference type="GO" id="GO:0008641">
    <property type="term" value="F:ubiquitin-like modifier activating enzyme activity"/>
    <property type="evidence" value="ECO:0007669"/>
    <property type="project" value="InterPro"/>
</dbReference>
<evidence type="ECO:0000313" key="2">
    <source>
        <dbReference type="EMBL" id="AHM55396.1"/>
    </source>
</evidence>
<evidence type="ECO:0000259" key="1">
    <source>
        <dbReference type="Pfam" id="PF00899"/>
    </source>
</evidence>
<evidence type="ECO:0000313" key="3">
    <source>
        <dbReference type="Proteomes" id="UP000019591"/>
    </source>
</evidence>
<organism evidence="2 3">
    <name type="scientific">Peptoclostridium acidaminophilum DSM 3953</name>
    <dbReference type="NCBI Taxonomy" id="1286171"/>
    <lineage>
        <taxon>Bacteria</taxon>
        <taxon>Bacillati</taxon>
        <taxon>Bacillota</taxon>
        <taxon>Clostridia</taxon>
        <taxon>Peptostreptococcales</taxon>
        <taxon>Peptoclostridiaceae</taxon>
        <taxon>Peptoclostridium</taxon>
    </lineage>
</organism>
<dbReference type="InterPro" id="IPR035985">
    <property type="entry name" value="Ubiquitin-activating_enz"/>
</dbReference>
<dbReference type="NCBIfam" id="TIGR02354">
    <property type="entry name" value="thiF_fam2"/>
    <property type="match status" value="1"/>
</dbReference>
<dbReference type="SUPFAM" id="SSF69572">
    <property type="entry name" value="Activating enzymes of the ubiquitin-like proteins"/>
    <property type="match status" value="1"/>
</dbReference>
<reference evidence="2 3" key="1">
    <citation type="journal article" date="2014" name="Genome Announc.">
        <title>Complete Genome Sequence of Amino Acid-Utilizing Eubacterium acidaminophilum al-2 (DSM 3953).</title>
        <authorList>
            <person name="Poehlein A."/>
            <person name="Andreesen J.R."/>
            <person name="Daniel R."/>
        </authorList>
    </citation>
    <scope>NUCLEOTIDE SEQUENCE [LARGE SCALE GENOMIC DNA]</scope>
    <source>
        <strain evidence="2 3">DSM 3953</strain>
    </source>
</reference>
<dbReference type="InterPro" id="IPR000594">
    <property type="entry name" value="ThiF_NAD_FAD-bd"/>
</dbReference>
<dbReference type="OrthoDB" id="9804286at2"/>
<name>W8U312_PEPAC</name>
<sequence>MDRDINGILKDAVAGIAGIGGLGSNAAVALARMGIGRLVLADYDIVDESNLNRQHYMIRHLGMKKVHAIKQIIGEINPQVHIESHDIYVDGCNAPEIFKDADIVIEAFDVASCKAEFVNSILGNTGKKVIAASGLAGYGPANSIVTRRVTERLYIVGDGVSGLSEGEKLLASRVAIAANHQANLAVRLLIGEEI</sequence>
<dbReference type="Proteomes" id="UP000019591">
    <property type="component" value="Chromosome"/>
</dbReference>
<dbReference type="GO" id="GO:0061503">
    <property type="term" value="F:tRNA threonylcarbamoyladenosine dehydratase"/>
    <property type="evidence" value="ECO:0007669"/>
    <property type="project" value="TreeGrafter"/>
</dbReference>
<dbReference type="PANTHER" id="PTHR43267:SF3">
    <property type="entry name" value="THIF PROTEIN"/>
    <property type="match status" value="1"/>
</dbReference>